<dbReference type="FunFam" id="3.30.420.40:FF:000097">
    <property type="entry name" value="tRNA threonylcarbamoyladenosine biosynthesis protein TsaB"/>
    <property type="match status" value="1"/>
</dbReference>
<evidence type="ECO:0000256" key="5">
    <source>
        <dbReference type="ARBA" id="ARBA00022694"/>
    </source>
</evidence>
<name>A0A948THI8_9GAMM</name>
<dbReference type="GO" id="GO:0005829">
    <property type="term" value="C:cytosol"/>
    <property type="evidence" value="ECO:0007669"/>
    <property type="project" value="TreeGrafter"/>
</dbReference>
<reference evidence="8" key="1">
    <citation type="journal article" date="2021" name="PeerJ">
        <title>Extensive microbial diversity within the chicken gut microbiome revealed by metagenomics and culture.</title>
        <authorList>
            <person name="Gilroy R."/>
            <person name="Ravi A."/>
            <person name="Getino M."/>
            <person name="Pursley I."/>
            <person name="Horton D.L."/>
            <person name="Alikhan N.F."/>
            <person name="Baker D."/>
            <person name="Gharbi K."/>
            <person name="Hall N."/>
            <person name="Watson M."/>
            <person name="Adriaenssens E.M."/>
            <person name="Foster-Nyarko E."/>
            <person name="Jarju S."/>
            <person name="Secka A."/>
            <person name="Antonio M."/>
            <person name="Oren A."/>
            <person name="Chaudhuri R.R."/>
            <person name="La Ragione R."/>
            <person name="Hildebrand F."/>
            <person name="Pallen M.J."/>
        </authorList>
    </citation>
    <scope>NUCLEOTIDE SEQUENCE</scope>
    <source>
        <strain evidence="8">378</strain>
    </source>
</reference>
<evidence type="ECO:0000256" key="2">
    <source>
        <dbReference type="ARBA" id="ARBA00010493"/>
    </source>
</evidence>
<evidence type="ECO:0000313" key="9">
    <source>
        <dbReference type="Proteomes" id="UP000733611"/>
    </source>
</evidence>
<dbReference type="GO" id="GO:0016746">
    <property type="term" value="F:acyltransferase activity"/>
    <property type="evidence" value="ECO:0007669"/>
    <property type="project" value="UniProtKB-KW"/>
</dbReference>
<reference evidence="8" key="2">
    <citation type="submission" date="2021-04" db="EMBL/GenBank/DDBJ databases">
        <authorList>
            <person name="Gilroy R."/>
        </authorList>
    </citation>
    <scope>NUCLEOTIDE SEQUENCE</scope>
    <source>
        <strain evidence="8">378</strain>
    </source>
</reference>
<keyword evidence="8" id="KW-0808">Transferase</keyword>
<keyword evidence="4" id="KW-0963">Cytoplasm</keyword>
<dbReference type="InterPro" id="IPR022496">
    <property type="entry name" value="T6A_TsaB"/>
</dbReference>
<dbReference type="PANTHER" id="PTHR11735:SF11">
    <property type="entry name" value="TRNA THREONYLCARBAMOYLADENOSINE BIOSYNTHESIS PROTEIN TSAB"/>
    <property type="match status" value="1"/>
</dbReference>
<evidence type="ECO:0000259" key="7">
    <source>
        <dbReference type="Pfam" id="PF00814"/>
    </source>
</evidence>
<dbReference type="Proteomes" id="UP000733611">
    <property type="component" value="Unassembled WGS sequence"/>
</dbReference>
<protein>
    <recommendedName>
        <fullName evidence="3">tRNA threonylcarbamoyladenosine biosynthesis protein TsaB</fullName>
    </recommendedName>
    <alternativeName>
        <fullName evidence="6">t(6)A37 threonylcarbamoyladenosine biosynthesis protein TsaB</fullName>
    </alternativeName>
</protein>
<dbReference type="PANTHER" id="PTHR11735">
    <property type="entry name" value="TRNA N6-ADENOSINE THREONYLCARBAMOYLTRANSFERASE"/>
    <property type="match status" value="1"/>
</dbReference>
<evidence type="ECO:0000256" key="3">
    <source>
        <dbReference type="ARBA" id="ARBA00019012"/>
    </source>
</evidence>
<sequence length="253" mass="27170">MSEPTILAIDTATENCSVALSHNGKLYVRSEVAPQKHANLVLPMITALLDEARIKRQDLDCIGFGSGPGSFTGVRIGVSTAQALALGLDKQVFGVSDLKLLVGSELIAAQEQQDYTAYGLGCIDARMGEVYYALYRLDRETQQLPALVSERVGKPEQALSEVMTALQAESVGAKQVIVAGTGIKLLDALGLEEQLTSVAQCALQRTEKLYPEAEAILAVASFAGMTLTDASLAEPLYCRNEVTWKKVGEQQHQ</sequence>
<accession>A0A948THI8</accession>
<keyword evidence="8" id="KW-0012">Acyltransferase</keyword>
<dbReference type="Gene3D" id="3.30.420.40">
    <property type="match status" value="2"/>
</dbReference>
<comment type="subcellular location">
    <subcellularLocation>
        <location evidence="1">Cytoplasm</location>
    </subcellularLocation>
</comment>
<comment type="similarity">
    <text evidence="2">Belongs to the KAE1 / TsaD family. TsaB subfamily.</text>
</comment>
<dbReference type="EMBL" id="JAHLFE010000164">
    <property type="protein sequence ID" value="MBU3844793.1"/>
    <property type="molecule type" value="Genomic_DNA"/>
</dbReference>
<dbReference type="NCBIfam" id="TIGR03725">
    <property type="entry name" value="T6A_YeaZ"/>
    <property type="match status" value="1"/>
</dbReference>
<evidence type="ECO:0000256" key="4">
    <source>
        <dbReference type="ARBA" id="ARBA00022490"/>
    </source>
</evidence>
<dbReference type="InterPro" id="IPR000905">
    <property type="entry name" value="Gcp-like_dom"/>
</dbReference>
<dbReference type="GO" id="GO:0002949">
    <property type="term" value="P:tRNA threonylcarbamoyladenosine modification"/>
    <property type="evidence" value="ECO:0007669"/>
    <property type="project" value="InterPro"/>
</dbReference>
<comment type="caution">
    <text evidence="8">The sequence shown here is derived from an EMBL/GenBank/DDBJ whole genome shotgun (WGS) entry which is preliminary data.</text>
</comment>
<evidence type="ECO:0000256" key="6">
    <source>
        <dbReference type="ARBA" id="ARBA00032446"/>
    </source>
</evidence>
<proteinExistence type="inferred from homology"/>
<gene>
    <name evidence="8" type="primary">tsaB</name>
    <name evidence="8" type="ORF">H9847_08040</name>
</gene>
<dbReference type="InterPro" id="IPR043129">
    <property type="entry name" value="ATPase_NBD"/>
</dbReference>
<evidence type="ECO:0000256" key="1">
    <source>
        <dbReference type="ARBA" id="ARBA00004496"/>
    </source>
</evidence>
<organism evidence="8 9">
    <name type="scientific">Candidatus Anaerobiospirillum pullicola</name>
    <dbReference type="NCBI Taxonomy" id="2838451"/>
    <lineage>
        <taxon>Bacteria</taxon>
        <taxon>Pseudomonadati</taxon>
        <taxon>Pseudomonadota</taxon>
        <taxon>Gammaproteobacteria</taxon>
        <taxon>Aeromonadales</taxon>
        <taxon>Succinivibrionaceae</taxon>
        <taxon>Anaerobiospirillum</taxon>
    </lineage>
</organism>
<dbReference type="CDD" id="cd24032">
    <property type="entry name" value="ASKHA_NBD_TsaB"/>
    <property type="match status" value="1"/>
</dbReference>
<feature type="domain" description="Gcp-like" evidence="7">
    <location>
        <begin position="31"/>
        <end position="243"/>
    </location>
</feature>
<keyword evidence="5" id="KW-0819">tRNA processing</keyword>
<dbReference type="Pfam" id="PF00814">
    <property type="entry name" value="TsaD"/>
    <property type="match status" value="1"/>
</dbReference>
<evidence type="ECO:0000313" key="8">
    <source>
        <dbReference type="EMBL" id="MBU3844793.1"/>
    </source>
</evidence>
<dbReference type="SUPFAM" id="SSF53067">
    <property type="entry name" value="Actin-like ATPase domain"/>
    <property type="match status" value="2"/>
</dbReference>
<dbReference type="AlphaFoldDB" id="A0A948THI8"/>